<feature type="compositionally biased region" description="Basic and acidic residues" evidence="1">
    <location>
        <begin position="168"/>
        <end position="182"/>
    </location>
</feature>
<name>R0KGS0_EXST2</name>
<dbReference type="InterPro" id="IPR021369">
    <property type="entry name" value="DUF2985"/>
</dbReference>
<evidence type="ECO:0000313" key="3">
    <source>
        <dbReference type="EMBL" id="EOA88469.1"/>
    </source>
</evidence>
<feature type="compositionally biased region" description="Polar residues" evidence="1">
    <location>
        <begin position="1"/>
        <end position="10"/>
    </location>
</feature>
<keyword evidence="2" id="KW-0472">Membrane</keyword>
<dbReference type="STRING" id="671987.R0KGS0"/>
<dbReference type="HOGENOM" id="CLU_031135_1_0_1"/>
<dbReference type="OrthoDB" id="6407410at2759"/>
<dbReference type="PANTHER" id="PTHR35872:SF1">
    <property type="entry name" value="ALPHA-L-RHAMNOSIDASE C"/>
    <property type="match status" value="1"/>
</dbReference>
<reference evidence="3 4" key="2">
    <citation type="journal article" date="2013" name="PLoS Genet.">
        <title>Comparative genome structure, secondary metabolite, and effector coding capacity across Cochliobolus pathogens.</title>
        <authorList>
            <person name="Condon B.J."/>
            <person name="Leng Y."/>
            <person name="Wu D."/>
            <person name="Bushley K.E."/>
            <person name="Ohm R.A."/>
            <person name="Otillar R."/>
            <person name="Martin J."/>
            <person name="Schackwitz W."/>
            <person name="Grimwood J."/>
            <person name="MohdZainudin N."/>
            <person name="Xue C."/>
            <person name="Wang R."/>
            <person name="Manning V.A."/>
            <person name="Dhillon B."/>
            <person name="Tu Z.J."/>
            <person name="Steffenson B.J."/>
            <person name="Salamov A."/>
            <person name="Sun H."/>
            <person name="Lowry S."/>
            <person name="LaButti K."/>
            <person name="Han J."/>
            <person name="Copeland A."/>
            <person name="Lindquist E."/>
            <person name="Barry K."/>
            <person name="Schmutz J."/>
            <person name="Baker S.E."/>
            <person name="Ciuffetti L.M."/>
            <person name="Grigoriev I.V."/>
            <person name="Zhong S."/>
            <person name="Turgeon B.G."/>
        </authorList>
    </citation>
    <scope>NUCLEOTIDE SEQUENCE [LARGE SCALE GENOMIC DNA]</scope>
    <source>
        <strain evidence="4">28A</strain>
    </source>
</reference>
<dbReference type="Proteomes" id="UP000016935">
    <property type="component" value="Unassembled WGS sequence"/>
</dbReference>
<feature type="transmembrane region" description="Helical" evidence="2">
    <location>
        <begin position="274"/>
        <end position="291"/>
    </location>
</feature>
<dbReference type="AlphaFoldDB" id="R0KGS0"/>
<gene>
    <name evidence="3" type="ORF">SETTUDRAFT_149057</name>
</gene>
<evidence type="ECO:0000256" key="2">
    <source>
        <dbReference type="SAM" id="Phobius"/>
    </source>
</evidence>
<feature type="transmembrane region" description="Helical" evidence="2">
    <location>
        <begin position="406"/>
        <end position="425"/>
    </location>
</feature>
<feature type="transmembrane region" description="Helical" evidence="2">
    <location>
        <begin position="223"/>
        <end position="245"/>
    </location>
</feature>
<organism evidence="3 4">
    <name type="scientific">Exserohilum turcicum (strain 28A)</name>
    <name type="common">Northern leaf blight fungus</name>
    <name type="synonym">Setosphaeria turcica</name>
    <dbReference type="NCBI Taxonomy" id="671987"/>
    <lineage>
        <taxon>Eukaryota</taxon>
        <taxon>Fungi</taxon>
        <taxon>Dikarya</taxon>
        <taxon>Ascomycota</taxon>
        <taxon>Pezizomycotina</taxon>
        <taxon>Dothideomycetes</taxon>
        <taxon>Pleosporomycetidae</taxon>
        <taxon>Pleosporales</taxon>
        <taxon>Pleosporineae</taxon>
        <taxon>Pleosporaceae</taxon>
        <taxon>Exserohilum</taxon>
    </lineage>
</organism>
<sequence length="467" mass="51153">MVSSNYSNVPTPVPFPQPDDIDNEDASTPATRKRSSTSASAMSNRLRTATGRLMEASPPPGMWAATGHAVAKAPSLKDIRTGSFGSDGWNEHAQRSRAGSRASRSTAATTTASSEQTDRPRGAARKTSSINILASETFPAVAEEDAHHEAQHDGQHDSTAAGMQPKQSGEKAAEPIHHDRPHTPKRTSSGHYANGYVPPPKLPWTQAFAIGLRSFWKWFLTPLGFFITLYGLNVVAWGGMLFLLLCNAAPAMCKPDCNDINSPRRKWIEIDSQILNALFCVTGFGLAPWRFRDLYWWGWWRISGPKRRVTGIRRLAGIHRGWFRLPGSDELPDDADATVVDPKNPAVPIPVTAIPDPPPTAIRAPPTRSWTMDLVVWFNVLNTLLQVLLCFYMWHYNRINRPSWATGLFVALACIASGIAGIVTWQEGKQVKKFEGVPVTKDYKDEAKDAEASAGIPLVTAGVAPKS</sequence>
<accession>R0KGS0</accession>
<keyword evidence="2" id="KW-0812">Transmembrane</keyword>
<dbReference type="PANTHER" id="PTHR35872">
    <property type="entry name" value="INTEGRAL MEMBRANE PROTEIN (AFU_ORTHOLOGUE AFUA_5G07110)"/>
    <property type="match status" value="1"/>
</dbReference>
<evidence type="ECO:0000256" key="1">
    <source>
        <dbReference type="SAM" id="MobiDB-lite"/>
    </source>
</evidence>
<reference evidence="3 4" key="1">
    <citation type="journal article" date="2012" name="PLoS Pathog.">
        <title>Diverse lifestyles and strategies of plant pathogenesis encoded in the genomes of eighteen Dothideomycetes fungi.</title>
        <authorList>
            <person name="Ohm R.A."/>
            <person name="Feau N."/>
            <person name="Henrissat B."/>
            <person name="Schoch C.L."/>
            <person name="Horwitz B.A."/>
            <person name="Barry K.W."/>
            <person name="Condon B.J."/>
            <person name="Copeland A.C."/>
            <person name="Dhillon B."/>
            <person name="Glaser F."/>
            <person name="Hesse C.N."/>
            <person name="Kosti I."/>
            <person name="LaButti K."/>
            <person name="Lindquist E.A."/>
            <person name="Lucas S."/>
            <person name="Salamov A.A."/>
            <person name="Bradshaw R.E."/>
            <person name="Ciuffetti L."/>
            <person name="Hamelin R.C."/>
            <person name="Kema G.H.J."/>
            <person name="Lawrence C."/>
            <person name="Scott J.A."/>
            <person name="Spatafora J.W."/>
            <person name="Turgeon B.G."/>
            <person name="de Wit P.J.G.M."/>
            <person name="Zhong S."/>
            <person name="Goodwin S.B."/>
            <person name="Grigoriev I.V."/>
        </authorList>
    </citation>
    <scope>NUCLEOTIDE SEQUENCE [LARGE SCALE GENOMIC DNA]</scope>
    <source>
        <strain evidence="4">28A</strain>
    </source>
</reference>
<dbReference type="EMBL" id="KB908537">
    <property type="protein sequence ID" value="EOA88469.1"/>
    <property type="molecule type" value="Genomic_DNA"/>
</dbReference>
<feature type="compositionally biased region" description="Low complexity" evidence="1">
    <location>
        <begin position="96"/>
        <end position="114"/>
    </location>
</feature>
<dbReference type="RefSeq" id="XP_008023880.1">
    <property type="nucleotide sequence ID" value="XM_008025689.1"/>
</dbReference>
<feature type="transmembrane region" description="Helical" evidence="2">
    <location>
        <begin position="374"/>
        <end position="394"/>
    </location>
</feature>
<proteinExistence type="predicted"/>
<dbReference type="GeneID" id="19397000"/>
<keyword evidence="4" id="KW-1185">Reference proteome</keyword>
<keyword evidence="2" id="KW-1133">Transmembrane helix</keyword>
<dbReference type="Pfam" id="PF11204">
    <property type="entry name" value="DUF2985"/>
    <property type="match status" value="1"/>
</dbReference>
<dbReference type="eggNOG" id="ENOG502QQSQ">
    <property type="taxonomic scope" value="Eukaryota"/>
</dbReference>
<evidence type="ECO:0000313" key="4">
    <source>
        <dbReference type="Proteomes" id="UP000016935"/>
    </source>
</evidence>
<feature type="compositionally biased region" description="Low complexity" evidence="1">
    <location>
        <begin position="26"/>
        <end position="45"/>
    </location>
</feature>
<feature type="compositionally biased region" description="Basic and acidic residues" evidence="1">
    <location>
        <begin position="144"/>
        <end position="156"/>
    </location>
</feature>
<protein>
    <submittedName>
        <fullName evidence="3">Uncharacterized protein</fullName>
    </submittedName>
</protein>
<feature type="region of interest" description="Disordered" evidence="1">
    <location>
        <begin position="1"/>
        <end position="192"/>
    </location>
</feature>